<dbReference type="EMBL" id="OU963867">
    <property type="protein sequence ID" value="CAH0392354.1"/>
    <property type="molecule type" value="Genomic_DNA"/>
</dbReference>
<name>A0A9P0AG20_BEMTA</name>
<reference evidence="1" key="1">
    <citation type="submission" date="2021-12" db="EMBL/GenBank/DDBJ databases">
        <authorList>
            <person name="King R."/>
        </authorList>
    </citation>
    <scope>NUCLEOTIDE SEQUENCE</scope>
</reference>
<sequence>MDLVGMISAVLFDLPALDGSLEVGIAVGVDPRLLDNCKLPVLENLTLSRAAGYAAVWAHTTSQQHTAERRALYTSAAAGTVLAGLCDLVRGEPDSDWLKRATIDPKITEKAPDETVQKDPIIKALSLVIATKAYVPPEPPYRARTTTRVCQKDGSRSVPLMER</sequence>
<organism evidence="1 2">
    <name type="scientific">Bemisia tabaci</name>
    <name type="common">Sweetpotato whitefly</name>
    <name type="synonym">Aleurodes tabaci</name>
    <dbReference type="NCBI Taxonomy" id="7038"/>
    <lineage>
        <taxon>Eukaryota</taxon>
        <taxon>Metazoa</taxon>
        <taxon>Ecdysozoa</taxon>
        <taxon>Arthropoda</taxon>
        <taxon>Hexapoda</taxon>
        <taxon>Insecta</taxon>
        <taxon>Pterygota</taxon>
        <taxon>Neoptera</taxon>
        <taxon>Paraneoptera</taxon>
        <taxon>Hemiptera</taxon>
        <taxon>Sternorrhyncha</taxon>
        <taxon>Aleyrodoidea</taxon>
        <taxon>Aleyrodidae</taxon>
        <taxon>Aleyrodinae</taxon>
        <taxon>Bemisia</taxon>
    </lineage>
</organism>
<proteinExistence type="predicted"/>
<dbReference type="Proteomes" id="UP001152759">
    <property type="component" value="Chromosome 6"/>
</dbReference>
<gene>
    <name evidence="1" type="ORF">BEMITA_LOCUS10880</name>
</gene>
<accession>A0A9P0AG20</accession>
<protein>
    <submittedName>
        <fullName evidence="1">Uncharacterized protein</fullName>
    </submittedName>
</protein>
<evidence type="ECO:0000313" key="1">
    <source>
        <dbReference type="EMBL" id="CAH0392354.1"/>
    </source>
</evidence>
<dbReference type="AlphaFoldDB" id="A0A9P0AG20"/>
<keyword evidence="2" id="KW-1185">Reference proteome</keyword>
<evidence type="ECO:0000313" key="2">
    <source>
        <dbReference type="Proteomes" id="UP001152759"/>
    </source>
</evidence>